<dbReference type="PANTHER" id="PTHR30349:SF64">
    <property type="entry name" value="PROPHAGE INTEGRASE INTD-RELATED"/>
    <property type="match status" value="1"/>
</dbReference>
<evidence type="ECO:0000256" key="5">
    <source>
        <dbReference type="PROSITE-ProRule" id="PRU01248"/>
    </source>
</evidence>
<proteinExistence type="inferred from homology"/>
<evidence type="ECO:0000313" key="8">
    <source>
        <dbReference type="Proteomes" id="UP000823660"/>
    </source>
</evidence>
<feature type="domain" description="Core-binding (CB)" evidence="6">
    <location>
        <begin position="11"/>
        <end position="99"/>
    </location>
</feature>
<gene>
    <name evidence="7" type="ORF">IAB99_07270</name>
</gene>
<reference evidence="7" key="1">
    <citation type="submission" date="2020-10" db="EMBL/GenBank/DDBJ databases">
        <authorList>
            <person name="Gilroy R."/>
        </authorList>
    </citation>
    <scope>NUCLEOTIDE SEQUENCE</scope>
    <source>
        <strain evidence="7">B1-15692</strain>
    </source>
</reference>
<name>A0A9D9I9A3_9BACT</name>
<dbReference type="SUPFAM" id="SSF56349">
    <property type="entry name" value="DNA breaking-rejoining enzymes"/>
    <property type="match status" value="1"/>
</dbReference>
<evidence type="ECO:0000259" key="6">
    <source>
        <dbReference type="PROSITE" id="PS51900"/>
    </source>
</evidence>
<dbReference type="GO" id="GO:0006310">
    <property type="term" value="P:DNA recombination"/>
    <property type="evidence" value="ECO:0007669"/>
    <property type="project" value="UniProtKB-KW"/>
</dbReference>
<dbReference type="InterPro" id="IPR013762">
    <property type="entry name" value="Integrase-like_cat_sf"/>
</dbReference>
<dbReference type="Gene3D" id="1.10.443.10">
    <property type="entry name" value="Intergrase catalytic core"/>
    <property type="match status" value="1"/>
</dbReference>
<dbReference type="Proteomes" id="UP000823660">
    <property type="component" value="Unassembled WGS sequence"/>
</dbReference>
<evidence type="ECO:0000256" key="3">
    <source>
        <dbReference type="ARBA" id="ARBA00023125"/>
    </source>
</evidence>
<dbReference type="GO" id="GO:0003677">
    <property type="term" value="F:DNA binding"/>
    <property type="evidence" value="ECO:0007669"/>
    <property type="project" value="UniProtKB-UniRule"/>
</dbReference>
<dbReference type="InterPro" id="IPR025269">
    <property type="entry name" value="SAM-like_dom"/>
</dbReference>
<comment type="caution">
    <text evidence="7">The sequence shown here is derived from an EMBL/GenBank/DDBJ whole genome shotgun (WGS) entry which is preliminary data.</text>
</comment>
<dbReference type="GO" id="GO:0015074">
    <property type="term" value="P:DNA integration"/>
    <property type="evidence" value="ECO:0007669"/>
    <property type="project" value="UniProtKB-KW"/>
</dbReference>
<dbReference type="PANTHER" id="PTHR30349">
    <property type="entry name" value="PHAGE INTEGRASE-RELATED"/>
    <property type="match status" value="1"/>
</dbReference>
<keyword evidence="3 5" id="KW-0238">DNA-binding</keyword>
<reference evidence="7" key="2">
    <citation type="journal article" date="2021" name="PeerJ">
        <title>Extensive microbial diversity within the chicken gut microbiome revealed by metagenomics and culture.</title>
        <authorList>
            <person name="Gilroy R."/>
            <person name="Ravi A."/>
            <person name="Getino M."/>
            <person name="Pursley I."/>
            <person name="Horton D.L."/>
            <person name="Alikhan N.F."/>
            <person name="Baker D."/>
            <person name="Gharbi K."/>
            <person name="Hall N."/>
            <person name="Watson M."/>
            <person name="Adriaenssens E.M."/>
            <person name="Foster-Nyarko E."/>
            <person name="Jarju S."/>
            <person name="Secka A."/>
            <person name="Antonio M."/>
            <person name="Oren A."/>
            <person name="Chaudhuri R.R."/>
            <person name="La Ragione R."/>
            <person name="Hildebrand F."/>
            <person name="Pallen M.J."/>
        </authorList>
    </citation>
    <scope>NUCLEOTIDE SEQUENCE</scope>
    <source>
        <strain evidence="7">B1-15692</strain>
    </source>
</reference>
<dbReference type="InterPro" id="IPR011010">
    <property type="entry name" value="DNA_brk_join_enz"/>
</dbReference>
<protein>
    <submittedName>
        <fullName evidence="7">Site-specific integrase</fullName>
    </submittedName>
</protein>
<evidence type="ECO:0000313" key="7">
    <source>
        <dbReference type="EMBL" id="MBO8467548.1"/>
    </source>
</evidence>
<dbReference type="EMBL" id="JADIMH010000041">
    <property type="protein sequence ID" value="MBO8467548.1"/>
    <property type="molecule type" value="Genomic_DNA"/>
</dbReference>
<dbReference type="Gene3D" id="1.10.150.130">
    <property type="match status" value="1"/>
</dbReference>
<accession>A0A9D9I9A3</accession>
<evidence type="ECO:0000256" key="1">
    <source>
        <dbReference type="ARBA" id="ARBA00008857"/>
    </source>
</evidence>
<dbReference type="PROSITE" id="PS51900">
    <property type="entry name" value="CB"/>
    <property type="match status" value="1"/>
</dbReference>
<dbReference type="InterPro" id="IPR002104">
    <property type="entry name" value="Integrase_catalytic"/>
</dbReference>
<dbReference type="InterPro" id="IPR010998">
    <property type="entry name" value="Integrase_recombinase_N"/>
</dbReference>
<comment type="similarity">
    <text evidence="1">Belongs to the 'phage' integrase family.</text>
</comment>
<dbReference type="Pfam" id="PF13102">
    <property type="entry name" value="Phage_int_SAM_5"/>
    <property type="match status" value="1"/>
</dbReference>
<dbReference type="InterPro" id="IPR050090">
    <property type="entry name" value="Tyrosine_recombinase_XerCD"/>
</dbReference>
<dbReference type="InterPro" id="IPR044068">
    <property type="entry name" value="CB"/>
</dbReference>
<keyword evidence="2" id="KW-0229">DNA integration</keyword>
<evidence type="ECO:0000256" key="2">
    <source>
        <dbReference type="ARBA" id="ARBA00022908"/>
    </source>
</evidence>
<sequence length="314" mass="36652">MKRMILDDLNPVKSDADGNFIRYFKMFTESREKEGTKNVYRQTLARMEAFDNGIGHKTFEEINLQWLRDFEKFLSQTARSANARAIHFRNIRALFNYAIDEEVTSFYPFRKFKIKSQPTPKRSLSAEQLRSLINTPVEEYQEKYRDLFVLMFYLCGVNAVDLLNAGPEAVQNGRLEYIRAKTHKAYSVKIEPEAERLIRKYTGKGHLLCIMDTRTNYLDFLRRMDKALKEIGPSERHGLGGKVTRHPMFPKISQYWCRHTWATIAAELDIPKETIAAGLGHGGNSVTDIYIRFDRKKVDEANRRIIDYVLYGKK</sequence>
<keyword evidence="4" id="KW-0233">DNA recombination</keyword>
<dbReference type="AlphaFoldDB" id="A0A9D9I9A3"/>
<organism evidence="7 8">
    <name type="scientific">Candidatus Cryptobacteroides faecipullorum</name>
    <dbReference type="NCBI Taxonomy" id="2840764"/>
    <lineage>
        <taxon>Bacteria</taxon>
        <taxon>Pseudomonadati</taxon>
        <taxon>Bacteroidota</taxon>
        <taxon>Bacteroidia</taxon>
        <taxon>Bacteroidales</taxon>
        <taxon>Candidatus Cryptobacteroides</taxon>
    </lineage>
</organism>
<evidence type="ECO:0000256" key="4">
    <source>
        <dbReference type="ARBA" id="ARBA00023172"/>
    </source>
</evidence>
<dbReference type="Pfam" id="PF00589">
    <property type="entry name" value="Phage_integrase"/>
    <property type="match status" value="1"/>
</dbReference>